<gene>
    <name evidence="7" type="ORF">K4G57_08175</name>
</gene>
<accession>A0ABS7JPV0</accession>
<keyword evidence="3 5" id="KW-0694">RNA-binding</keyword>
<evidence type="ECO:0000313" key="8">
    <source>
        <dbReference type="Proteomes" id="UP000700059"/>
    </source>
</evidence>
<name>A0ABS7JPV0_9HELI</name>
<dbReference type="PIRSF" id="PIRSF038881">
    <property type="entry name" value="RNAbp_HP1423"/>
    <property type="match status" value="1"/>
</dbReference>
<sequence>MRVDKFLNAVNIVKRRAIAQDMLANGVVKIAGVKLKASRDVKVGDIIEIAFLEKSKFYQVLQIPEQKTIKKNDSHLYYKEVQQ</sequence>
<evidence type="ECO:0000313" key="7">
    <source>
        <dbReference type="EMBL" id="MBX7491433.1"/>
    </source>
</evidence>
<keyword evidence="4" id="KW-0648">Protein biosynthesis</keyword>
<dbReference type="InterPro" id="IPR025490">
    <property type="entry name" value="RqcP"/>
</dbReference>
<feature type="domain" description="RNA-binding S4" evidence="6">
    <location>
        <begin position="1"/>
        <end position="59"/>
    </location>
</feature>
<dbReference type="CDD" id="cd00165">
    <property type="entry name" value="S4"/>
    <property type="match status" value="1"/>
</dbReference>
<dbReference type="Proteomes" id="UP000700059">
    <property type="component" value="Unassembled WGS sequence"/>
</dbReference>
<evidence type="ECO:0000256" key="1">
    <source>
        <dbReference type="ARBA" id="ARBA00022555"/>
    </source>
</evidence>
<dbReference type="InterPro" id="IPR036986">
    <property type="entry name" value="S4_RNA-bd_sf"/>
</dbReference>
<proteinExistence type="predicted"/>
<keyword evidence="1" id="KW-0820">tRNA-binding</keyword>
<dbReference type="RefSeq" id="WP_221532292.1">
    <property type="nucleotide sequence ID" value="NZ_JAIGYP010000007.1"/>
</dbReference>
<dbReference type="SMART" id="SM00363">
    <property type="entry name" value="S4"/>
    <property type="match status" value="1"/>
</dbReference>
<dbReference type="SUPFAM" id="SSF55174">
    <property type="entry name" value="Alpha-L RNA-binding motif"/>
    <property type="match status" value="1"/>
</dbReference>
<evidence type="ECO:0000256" key="2">
    <source>
        <dbReference type="ARBA" id="ARBA00022730"/>
    </source>
</evidence>
<keyword evidence="2" id="KW-0699">rRNA-binding</keyword>
<organism evidence="7 8">
    <name type="scientific">Helicobacter turcicus</name>
    <dbReference type="NCBI Taxonomy" id="2867412"/>
    <lineage>
        <taxon>Bacteria</taxon>
        <taxon>Pseudomonadati</taxon>
        <taxon>Campylobacterota</taxon>
        <taxon>Epsilonproteobacteria</taxon>
        <taxon>Campylobacterales</taxon>
        <taxon>Helicobacteraceae</taxon>
        <taxon>Helicobacter</taxon>
    </lineage>
</organism>
<dbReference type="PROSITE" id="PS50889">
    <property type="entry name" value="S4"/>
    <property type="match status" value="1"/>
</dbReference>
<comment type="caution">
    <text evidence="7">The sequence shown here is derived from an EMBL/GenBank/DDBJ whole genome shotgun (WGS) entry which is preliminary data.</text>
</comment>
<evidence type="ECO:0000259" key="6">
    <source>
        <dbReference type="SMART" id="SM00363"/>
    </source>
</evidence>
<dbReference type="InterPro" id="IPR002942">
    <property type="entry name" value="S4_RNA-bd"/>
</dbReference>
<dbReference type="Gene3D" id="3.10.290.10">
    <property type="entry name" value="RNA-binding S4 domain"/>
    <property type="match status" value="1"/>
</dbReference>
<dbReference type="Pfam" id="PF01479">
    <property type="entry name" value="S4"/>
    <property type="match status" value="1"/>
</dbReference>
<evidence type="ECO:0000256" key="4">
    <source>
        <dbReference type="ARBA" id="ARBA00022917"/>
    </source>
</evidence>
<evidence type="ECO:0000256" key="5">
    <source>
        <dbReference type="PROSITE-ProRule" id="PRU00182"/>
    </source>
</evidence>
<reference evidence="7 8" key="1">
    <citation type="submission" date="2021-08" db="EMBL/GenBank/DDBJ databases">
        <title>Helicobacter spp. isolated from feces of Anatolian Ground Squirrel (Spermophilus xanthoprymnus) in Turkey.</title>
        <authorList>
            <person name="Aydin F."/>
            <person name="Abay S."/>
            <person name="Kayman T."/>
            <person name="Karakaya E."/>
            <person name="Saticioglu I.B."/>
        </authorList>
    </citation>
    <scope>NUCLEOTIDE SEQUENCE [LARGE SCALE GENOMIC DNA]</scope>
    <source>
        <strain evidence="7 8">Faydin-H70</strain>
    </source>
</reference>
<protein>
    <submittedName>
        <fullName evidence="7">RNA-binding S4 domain-containing protein</fullName>
    </submittedName>
</protein>
<dbReference type="EMBL" id="JAIGYQ010000013">
    <property type="protein sequence ID" value="MBX7491433.1"/>
    <property type="molecule type" value="Genomic_DNA"/>
</dbReference>
<keyword evidence="8" id="KW-1185">Reference proteome</keyword>
<evidence type="ECO:0000256" key="3">
    <source>
        <dbReference type="ARBA" id="ARBA00022884"/>
    </source>
</evidence>